<dbReference type="OrthoDB" id="2758521at2759"/>
<dbReference type="EMBL" id="JACAZI010000003">
    <property type="protein sequence ID" value="KAF7365875.1"/>
    <property type="molecule type" value="Genomic_DNA"/>
</dbReference>
<feature type="compositionally biased region" description="Polar residues" evidence="1">
    <location>
        <begin position="184"/>
        <end position="196"/>
    </location>
</feature>
<feature type="signal peptide" evidence="3">
    <location>
        <begin position="1"/>
        <end position="26"/>
    </location>
</feature>
<dbReference type="Gene3D" id="2.60.120.260">
    <property type="entry name" value="Galactose-binding domain-like"/>
    <property type="match status" value="1"/>
</dbReference>
<feature type="compositionally biased region" description="Low complexity" evidence="1">
    <location>
        <begin position="171"/>
        <end position="183"/>
    </location>
</feature>
<protein>
    <recommendedName>
        <fullName evidence="6">Mid2 domain-containing protein</fullName>
    </recommendedName>
</protein>
<evidence type="ECO:0000256" key="2">
    <source>
        <dbReference type="SAM" id="Phobius"/>
    </source>
</evidence>
<feature type="region of interest" description="Disordered" evidence="1">
    <location>
        <begin position="253"/>
        <end position="278"/>
    </location>
</feature>
<proteinExistence type="predicted"/>
<comment type="caution">
    <text evidence="4">The sequence shown here is derived from an EMBL/GenBank/DDBJ whole genome shotgun (WGS) entry which is preliminary data.</text>
</comment>
<sequence>MGPRPQRWSSFFLLTLLSSFASVASAILTNHTIDDTDPSVTSANLGGLCRNCDFNHTELLPLYNGSATSLNPPVLNEPESTMIISFTGVAVYVYLAKPSGFPLNATFRLDGKSLAAQFQGSSDIPQYNDLAFQSENLVSERHILEIIRGQDATFYLDSYIFTSDDSAANTTSVSSLGTSGTPSQPSATSPLVTSHAPSKSKVPVAAIAGSVVGGIVLLCVLLGVLILCRRRRPRATTSPAMIEAYAPDTRVISKPRTGFLPPTKGESQTSFNGGDGNPIELIRSLQENV</sequence>
<evidence type="ECO:0000313" key="5">
    <source>
        <dbReference type="Proteomes" id="UP000620124"/>
    </source>
</evidence>
<keyword evidence="2" id="KW-1133">Transmembrane helix</keyword>
<reference evidence="4" key="1">
    <citation type="submission" date="2020-05" db="EMBL/GenBank/DDBJ databases">
        <title>Mycena genomes resolve the evolution of fungal bioluminescence.</title>
        <authorList>
            <person name="Tsai I.J."/>
        </authorList>
    </citation>
    <scope>NUCLEOTIDE SEQUENCE</scope>
    <source>
        <strain evidence="4">CCC161011</strain>
    </source>
</reference>
<evidence type="ECO:0008006" key="6">
    <source>
        <dbReference type="Google" id="ProtNLM"/>
    </source>
</evidence>
<feature type="region of interest" description="Disordered" evidence="1">
    <location>
        <begin position="171"/>
        <end position="196"/>
    </location>
</feature>
<keyword evidence="3" id="KW-0732">Signal</keyword>
<dbReference type="Proteomes" id="UP000620124">
    <property type="component" value="Unassembled WGS sequence"/>
</dbReference>
<keyword evidence="2" id="KW-0472">Membrane</keyword>
<evidence type="ECO:0000256" key="1">
    <source>
        <dbReference type="SAM" id="MobiDB-lite"/>
    </source>
</evidence>
<feature type="transmembrane region" description="Helical" evidence="2">
    <location>
        <begin position="204"/>
        <end position="228"/>
    </location>
</feature>
<keyword evidence="2" id="KW-0812">Transmembrane</keyword>
<keyword evidence="5" id="KW-1185">Reference proteome</keyword>
<accession>A0A8H7D933</accession>
<dbReference type="AlphaFoldDB" id="A0A8H7D933"/>
<feature type="chain" id="PRO_5034559411" description="Mid2 domain-containing protein" evidence="3">
    <location>
        <begin position="27"/>
        <end position="289"/>
    </location>
</feature>
<gene>
    <name evidence="4" type="ORF">MVEN_00462100</name>
</gene>
<evidence type="ECO:0000256" key="3">
    <source>
        <dbReference type="SAM" id="SignalP"/>
    </source>
</evidence>
<name>A0A8H7D933_9AGAR</name>
<organism evidence="4 5">
    <name type="scientific">Mycena venus</name>
    <dbReference type="NCBI Taxonomy" id="2733690"/>
    <lineage>
        <taxon>Eukaryota</taxon>
        <taxon>Fungi</taxon>
        <taxon>Dikarya</taxon>
        <taxon>Basidiomycota</taxon>
        <taxon>Agaricomycotina</taxon>
        <taxon>Agaricomycetes</taxon>
        <taxon>Agaricomycetidae</taxon>
        <taxon>Agaricales</taxon>
        <taxon>Marasmiineae</taxon>
        <taxon>Mycenaceae</taxon>
        <taxon>Mycena</taxon>
    </lineage>
</organism>
<evidence type="ECO:0000313" key="4">
    <source>
        <dbReference type="EMBL" id="KAF7365875.1"/>
    </source>
</evidence>